<evidence type="ECO:0000256" key="1">
    <source>
        <dbReference type="ARBA" id="ARBA00004167"/>
    </source>
</evidence>
<dbReference type="EMBL" id="KZ613959">
    <property type="protein sequence ID" value="PMD32514.1"/>
    <property type="molecule type" value="Genomic_DNA"/>
</dbReference>
<accession>A0A2J6R1Y0</accession>
<feature type="region of interest" description="Disordered" evidence="5">
    <location>
        <begin position="254"/>
        <end position="315"/>
    </location>
</feature>
<evidence type="ECO:0000256" key="3">
    <source>
        <dbReference type="ARBA" id="ARBA00022989"/>
    </source>
</evidence>
<keyword evidence="2 6" id="KW-0812">Transmembrane</keyword>
<evidence type="ECO:0008006" key="10">
    <source>
        <dbReference type="Google" id="ProtNLM"/>
    </source>
</evidence>
<dbReference type="GO" id="GO:0016020">
    <property type="term" value="C:membrane"/>
    <property type="evidence" value="ECO:0007669"/>
    <property type="project" value="UniProtKB-SubCell"/>
</dbReference>
<keyword evidence="7" id="KW-0732">Signal</keyword>
<dbReference type="PANTHER" id="PTHR15549">
    <property type="entry name" value="PAIRED IMMUNOGLOBULIN-LIKE TYPE 2 RECEPTOR"/>
    <property type="match status" value="1"/>
</dbReference>
<name>A0A2J6R1Y0_HYAVF</name>
<dbReference type="AlphaFoldDB" id="A0A2J6R1Y0"/>
<gene>
    <name evidence="8" type="ORF">L207DRAFT_640269</name>
</gene>
<sequence>MRRLLVSWVLFCCMRYAAVQAQTVTWKFPTAGENLTPNFNDTLLLDWTSTYATSILRMWCTNGTDGVTQDLASSFDVDSTGPFPYILEKYDPGETSFPLLCHAEIAPDPLGAGIDSPAGITWHSDPAVAAKTISQTQTLSTSATVITTSSSTISTTGSLAQSTTPTPSTKQTMTSSGSPSGATKSPQSSTPASSNNTGPIVGGVIGGLALVSFIVLALLFLRKYRRDHSASSLGSTEPSKGGFSLSNLYKKGGPGTTGVFEKEGDNGAYEADGTGLSERNKVPELQGSAASRSGDGAIRYHPVSPVELPDHSNYA</sequence>
<evidence type="ECO:0000256" key="4">
    <source>
        <dbReference type="ARBA" id="ARBA00023136"/>
    </source>
</evidence>
<reference evidence="8 9" key="1">
    <citation type="submission" date="2016-04" db="EMBL/GenBank/DDBJ databases">
        <title>A degradative enzymes factory behind the ericoid mycorrhizal symbiosis.</title>
        <authorList>
            <consortium name="DOE Joint Genome Institute"/>
            <person name="Martino E."/>
            <person name="Morin E."/>
            <person name="Grelet G."/>
            <person name="Kuo A."/>
            <person name="Kohler A."/>
            <person name="Daghino S."/>
            <person name="Barry K."/>
            <person name="Choi C."/>
            <person name="Cichocki N."/>
            <person name="Clum A."/>
            <person name="Copeland A."/>
            <person name="Hainaut M."/>
            <person name="Haridas S."/>
            <person name="Labutti K."/>
            <person name="Lindquist E."/>
            <person name="Lipzen A."/>
            <person name="Khouja H.-R."/>
            <person name="Murat C."/>
            <person name="Ohm R."/>
            <person name="Olson A."/>
            <person name="Spatafora J."/>
            <person name="Veneault-Fourrey C."/>
            <person name="Henrissat B."/>
            <person name="Grigoriev I."/>
            <person name="Martin F."/>
            <person name="Perotto S."/>
        </authorList>
    </citation>
    <scope>NUCLEOTIDE SEQUENCE [LARGE SCALE GENOMIC DNA]</scope>
    <source>
        <strain evidence="8 9">F</strain>
    </source>
</reference>
<dbReference type="STRING" id="1149755.A0A2J6R1Y0"/>
<dbReference type="GO" id="GO:0071944">
    <property type="term" value="C:cell periphery"/>
    <property type="evidence" value="ECO:0007669"/>
    <property type="project" value="UniProtKB-ARBA"/>
</dbReference>
<evidence type="ECO:0000256" key="5">
    <source>
        <dbReference type="SAM" id="MobiDB-lite"/>
    </source>
</evidence>
<keyword evidence="3 6" id="KW-1133">Transmembrane helix</keyword>
<feature type="compositionally biased region" description="Low complexity" evidence="5">
    <location>
        <begin position="154"/>
        <end position="176"/>
    </location>
</feature>
<evidence type="ECO:0000256" key="6">
    <source>
        <dbReference type="SAM" id="Phobius"/>
    </source>
</evidence>
<evidence type="ECO:0000313" key="9">
    <source>
        <dbReference type="Proteomes" id="UP000235786"/>
    </source>
</evidence>
<feature type="signal peptide" evidence="7">
    <location>
        <begin position="1"/>
        <end position="21"/>
    </location>
</feature>
<protein>
    <recommendedName>
        <fullName evidence="10">Mid2 domain-containing protein</fullName>
    </recommendedName>
</protein>
<feature type="chain" id="PRO_5014476245" description="Mid2 domain-containing protein" evidence="7">
    <location>
        <begin position="22"/>
        <end position="315"/>
    </location>
</feature>
<feature type="transmembrane region" description="Helical" evidence="6">
    <location>
        <begin position="200"/>
        <end position="221"/>
    </location>
</feature>
<evidence type="ECO:0000256" key="2">
    <source>
        <dbReference type="ARBA" id="ARBA00022692"/>
    </source>
</evidence>
<evidence type="ECO:0000313" key="8">
    <source>
        <dbReference type="EMBL" id="PMD32514.1"/>
    </source>
</evidence>
<dbReference type="Proteomes" id="UP000235786">
    <property type="component" value="Unassembled WGS sequence"/>
</dbReference>
<dbReference type="InterPro" id="IPR051694">
    <property type="entry name" value="Immunoregulatory_rcpt-like"/>
</dbReference>
<dbReference type="OrthoDB" id="3440285at2759"/>
<proteinExistence type="predicted"/>
<feature type="region of interest" description="Disordered" evidence="5">
    <location>
        <begin position="154"/>
        <end position="196"/>
    </location>
</feature>
<keyword evidence="9" id="KW-1185">Reference proteome</keyword>
<feature type="region of interest" description="Disordered" evidence="5">
    <location>
        <begin position="229"/>
        <end position="248"/>
    </location>
</feature>
<keyword evidence="4 6" id="KW-0472">Membrane</keyword>
<comment type="subcellular location">
    <subcellularLocation>
        <location evidence="1">Membrane</location>
        <topology evidence="1">Single-pass membrane protein</topology>
    </subcellularLocation>
</comment>
<feature type="compositionally biased region" description="Polar residues" evidence="5">
    <location>
        <begin position="177"/>
        <end position="196"/>
    </location>
</feature>
<organism evidence="8 9">
    <name type="scientific">Hyaloscypha variabilis (strain UAMH 11265 / GT02V1 / F)</name>
    <name type="common">Meliniomyces variabilis</name>
    <dbReference type="NCBI Taxonomy" id="1149755"/>
    <lineage>
        <taxon>Eukaryota</taxon>
        <taxon>Fungi</taxon>
        <taxon>Dikarya</taxon>
        <taxon>Ascomycota</taxon>
        <taxon>Pezizomycotina</taxon>
        <taxon>Leotiomycetes</taxon>
        <taxon>Helotiales</taxon>
        <taxon>Hyaloscyphaceae</taxon>
        <taxon>Hyaloscypha</taxon>
        <taxon>Hyaloscypha variabilis</taxon>
    </lineage>
</organism>
<evidence type="ECO:0000256" key="7">
    <source>
        <dbReference type="SAM" id="SignalP"/>
    </source>
</evidence>